<name>A0A1M7IQK3_9HYPH</name>
<gene>
    <name evidence="2" type="ORF">SAMN05444272_2603</name>
</gene>
<evidence type="ECO:0000313" key="2">
    <source>
        <dbReference type="EMBL" id="SHM42868.1"/>
    </source>
</evidence>
<dbReference type="OrthoDB" id="5497412at2"/>
<sequence length="377" mass="41269">MIDRSESLETLTDLFFDAALAPDLWRDALIRLSDFVGGSAVNLIVLDTIGNRPVIDHFERGNDDAYATYLSDYFVMDRRIPRVANATIGKILLEPDVLSPEEQRTDIVYNEILAQNGMRNLALCNLSAPETFMGIGIAPLNDANPFTQPQLQRLQGLLPSLRQAVRLYTANGELQIQRGLLGDLWSNTGRAVVILNKKREVLFANGIAEEHLRAGLMASRCKQLTFTDKKSEADFQDTFETLSQTQGSTTGAFLASDPLTLDQYSVRVISSVPALAHFATLSGPSVMLVITPLSAEMIITQEEASRFAQLFSITAAETKAISAVARGMGLADYAAESGLATDTVRKQLKSAMGKCGVNNQKALISRLERFCFLTRNG</sequence>
<dbReference type="Gene3D" id="1.10.10.10">
    <property type="entry name" value="Winged helix-like DNA-binding domain superfamily/Winged helix DNA-binding domain"/>
    <property type="match status" value="1"/>
</dbReference>
<feature type="domain" description="HTH luxR-type" evidence="1">
    <location>
        <begin position="310"/>
        <end position="367"/>
    </location>
</feature>
<reference evidence="2 3" key="1">
    <citation type="submission" date="2016-11" db="EMBL/GenBank/DDBJ databases">
        <authorList>
            <person name="Jaros S."/>
            <person name="Januszkiewicz K."/>
            <person name="Wedrychowicz H."/>
        </authorList>
    </citation>
    <scope>NUCLEOTIDE SEQUENCE [LARGE SCALE GENOMIC DNA]</scope>
    <source>
        <strain evidence="2 3">DSM 22153</strain>
    </source>
</reference>
<dbReference type="InterPro" id="IPR000792">
    <property type="entry name" value="Tscrpt_reg_LuxR_C"/>
</dbReference>
<dbReference type="STRING" id="735517.SAMN05444272_2603"/>
<dbReference type="SMART" id="SM00421">
    <property type="entry name" value="HTH_LUXR"/>
    <property type="match status" value="1"/>
</dbReference>
<evidence type="ECO:0000259" key="1">
    <source>
        <dbReference type="SMART" id="SM00421"/>
    </source>
</evidence>
<organism evidence="2 3">
    <name type="scientific">Roseibium suaedae</name>
    <dbReference type="NCBI Taxonomy" id="735517"/>
    <lineage>
        <taxon>Bacteria</taxon>
        <taxon>Pseudomonadati</taxon>
        <taxon>Pseudomonadota</taxon>
        <taxon>Alphaproteobacteria</taxon>
        <taxon>Hyphomicrobiales</taxon>
        <taxon>Stappiaceae</taxon>
        <taxon>Roseibium</taxon>
    </lineage>
</organism>
<dbReference type="Proteomes" id="UP000186002">
    <property type="component" value="Unassembled WGS sequence"/>
</dbReference>
<dbReference type="EMBL" id="FRBW01000002">
    <property type="protein sequence ID" value="SHM42868.1"/>
    <property type="molecule type" value="Genomic_DNA"/>
</dbReference>
<dbReference type="InterPro" id="IPR016032">
    <property type="entry name" value="Sig_transdc_resp-reg_C-effctor"/>
</dbReference>
<protein>
    <recommendedName>
        <fullName evidence="1">HTH luxR-type domain-containing protein</fullName>
    </recommendedName>
</protein>
<dbReference type="SUPFAM" id="SSF46894">
    <property type="entry name" value="C-terminal effector domain of the bipartite response regulators"/>
    <property type="match status" value="1"/>
</dbReference>
<dbReference type="GO" id="GO:0006355">
    <property type="term" value="P:regulation of DNA-templated transcription"/>
    <property type="evidence" value="ECO:0007669"/>
    <property type="project" value="InterPro"/>
</dbReference>
<dbReference type="AlphaFoldDB" id="A0A1M7IQK3"/>
<keyword evidence="3" id="KW-1185">Reference proteome</keyword>
<dbReference type="RefSeq" id="WP_073013592.1">
    <property type="nucleotide sequence ID" value="NZ_FRBW01000002.1"/>
</dbReference>
<dbReference type="InterPro" id="IPR036388">
    <property type="entry name" value="WH-like_DNA-bd_sf"/>
</dbReference>
<dbReference type="GO" id="GO:0003677">
    <property type="term" value="F:DNA binding"/>
    <property type="evidence" value="ECO:0007669"/>
    <property type="project" value="InterPro"/>
</dbReference>
<proteinExistence type="predicted"/>
<evidence type="ECO:0000313" key="3">
    <source>
        <dbReference type="Proteomes" id="UP000186002"/>
    </source>
</evidence>
<accession>A0A1M7IQK3</accession>